<dbReference type="AlphaFoldDB" id="A0A3D8VDW0"/>
<evidence type="ECO:0000313" key="2">
    <source>
        <dbReference type="Proteomes" id="UP000257032"/>
    </source>
</evidence>
<feature type="non-terminal residue" evidence="1">
    <location>
        <position position="187"/>
    </location>
</feature>
<name>A0A3D8VDW0_9BACI</name>
<organism evidence="1 2">
    <name type="scientific">Halobacillus trueperi</name>
    <dbReference type="NCBI Taxonomy" id="156205"/>
    <lineage>
        <taxon>Bacteria</taxon>
        <taxon>Bacillati</taxon>
        <taxon>Bacillota</taxon>
        <taxon>Bacilli</taxon>
        <taxon>Bacillales</taxon>
        <taxon>Bacillaceae</taxon>
        <taxon>Halobacillus</taxon>
    </lineage>
</organism>
<reference evidence="1 2" key="1">
    <citation type="submission" date="2018-08" db="EMBL/GenBank/DDBJ databases">
        <title>Genome sequence of strict halophilic Halobacillus trueperi SS1 isolated from Lunsu, a salty water body of North West Himalayas.</title>
        <authorList>
            <person name="Gupta S."/>
            <person name="Sharma P."/>
            <person name="Dev K."/>
            <person name="Baumler D."/>
            <person name="Sourirajan A."/>
        </authorList>
    </citation>
    <scope>NUCLEOTIDE SEQUENCE [LARGE SCALE GENOMIC DNA]</scope>
    <source>
        <strain evidence="1 2">SS1</strain>
    </source>
</reference>
<dbReference type="InterPro" id="IPR021516">
    <property type="entry name" value="DUF3179"/>
</dbReference>
<dbReference type="Pfam" id="PF11376">
    <property type="entry name" value="DUF3179"/>
    <property type="match status" value="1"/>
</dbReference>
<comment type="caution">
    <text evidence="1">The sequence shown here is derived from an EMBL/GenBank/DDBJ whole genome shotgun (WGS) entry which is preliminary data.</text>
</comment>
<proteinExistence type="predicted"/>
<feature type="non-terminal residue" evidence="1">
    <location>
        <position position="1"/>
    </location>
</feature>
<dbReference type="EMBL" id="QTLC01000074">
    <property type="protein sequence ID" value="RDY67602.1"/>
    <property type="molecule type" value="Genomic_DNA"/>
</dbReference>
<gene>
    <name evidence="1" type="ORF">DXT76_19475</name>
</gene>
<protein>
    <submittedName>
        <fullName evidence="1">DUF3179 domain-containing protein</fullName>
    </submittedName>
</protein>
<accession>A0A3D8VDW0</accession>
<sequence length="187" mass="21363">WWQQMTGEGIAGEWAGRQLEMLPSYILSSEQVAERYPDAKVLTKTNRDPVPPAHQTGDFKERGSKMVDTKKVMASFLNNLPVAIDFERIRREEFIQVEIDGTPYVIFANLDVNDMGIELPKDSGQALMYVASTKDFTLTFDLEGGKRIIDKETGSEWNVFGQSIKGFLNGEKLKRVPLYPHFKKPWF</sequence>
<evidence type="ECO:0000313" key="1">
    <source>
        <dbReference type="EMBL" id="RDY67602.1"/>
    </source>
</evidence>
<dbReference type="Proteomes" id="UP000257032">
    <property type="component" value="Unassembled WGS sequence"/>
</dbReference>
<dbReference type="RefSeq" id="WP_115895113.1">
    <property type="nucleotide sequence ID" value="NZ_QTLC01000074.1"/>
</dbReference>